<keyword evidence="3" id="KW-1185">Reference proteome</keyword>
<evidence type="ECO:0000256" key="1">
    <source>
        <dbReference type="SAM" id="MobiDB-lite"/>
    </source>
</evidence>
<feature type="region of interest" description="Disordered" evidence="1">
    <location>
        <begin position="74"/>
        <end position="114"/>
    </location>
</feature>
<accession>A0ABR3JWA6</accession>
<name>A0ABR3JWA6_9AGAR</name>
<reference evidence="3" key="1">
    <citation type="submission" date="2024-06" db="EMBL/GenBank/DDBJ databases">
        <title>Multi-omics analyses provide insights into the biosynthesis of the anticancer antibiotic pleurotin in Hohenbuehelia grisea.</title>
        <authorList>
            <person name="Weaver J.A."/>
            <person name="Alberti F."/>
        </authorList>
    </citation>
    <scope>NUCLEOTIDE SEQUENCE [LARGE SCALE GENOMIC DNA]</scope>
    <source>
        <strain evidence="3">T-177</strain>
    </source>
</reference>
<feature type="compositionally biased region" description="Basic and acidic residues" evidence="1">
    <location>
        <begin position="74"/>
        <end position="89"/>
    </location>
</feature>
<organism evidence="2 3">
    <name type="scientific">Hohenbuehelia grisea</name>
    <dbReference type="NCBI Taxonomy" id="104357"/>
    <lineage>
        <taxon>Eukaryota</taxon>
        <taxon>Fungi</taxon>
        <taxon>Dikarya</taxon>
        <taxon>Basidiomycota</taxon>
        <taxon>Agaricomycotina</taxon>
        <taxon>Agaricomycetes</taxon>
        <taxon>Agaricomycetidae</taxon>
        <taxon>Agaricales</taxon>
        <taxon>Pleurotineae</taxon>
        <taxon>Pleurotaceae</taxon>
        <taxon>Hohenbuehelia</taxon>
    </lineage>
</organism>
<dbReference type="EMBL" id="JASNQZ010000002">
    <property type="protein sequence ID" value="KAL0960136.1"/>
    <property type="molecule type" value="Genomic_DNA"/>
</dbReference>
<dbReference type="Proteomes" id="UP001556367">
    <property type="component" value="Unassembled WGS sequence"/>
</dbReference>
<evidence type="ECO:0000313" key="3">
    <source>
        <dbReference type="Proteomes" id="UP001556367"/>
    </source>
</evidence>
<evidence type="ECO:0000313" key="2">
    <source>
        <dbReference type="EMBL" id="KAL0960136.1"/>
    </source>
</evidence>
<sequence>MTIEPVASQTSPTTIPTSNFVYQHALNTPFVILVVSGHLSSGERALSVCLSFHSNTSDTEANEFEQILDKHNQHGEEDQALEKRMEMKKAAAKNQATRQARRKKAQIQLDSDNE</sequence>
<protein>
    <submittedName>
        <fullName evidence="2">Uncharacterized protein</fullName>
    </submittedName>
</protein>
<comment type="caution">
    <text evidence="2">The sequence shown here is derived from an EMBL/GenBank/DDBJ whole genome shotgun (WGS) entry which is preliminary data.</text>
</comment>
<gene>
    <name evidence="2" type="ORF">HGRIS_011772</name>
</gene>
<proteinExistence type="predicted"/>